<dbReference type="InterPro" id="IPR052732">
    <property type="entry name" value="Cell-binding_unc_protein"/>
</dbReference>
<comment type="caution">
    <text evidence="2">The sequence shown here is derived from an EMBL/GenBank/DDBJ whole genome shotgun (WGS) entry which is preliminary data.</text>
</comment>
<dbReference type="Proteomes" id="UP000316562">
    <property type="component" value="Unassembled WGS sequence"/>
</dbReference>
<protein>
    <recommendedName>
        <fullName evidence="4">Aminoglycoside phosphotransferase domain-containing protein</fullName>
    </recommendedName>
</protein>
<evidence type="ECO:0000313" key="2">
    <source>
        <dbReference type="EMBL" id="RZD16717.1"/>
    </source>
</evidence>
<dbReference type="PANTHER" id="PTHR43883:SF1">
    <property type="entry name" value="GLUCONOKINASE"/>
    <property type="match status" value="1"/>
</dbReference>
<evidence type="ECO:0000256" key="1">
    <source>
        <dbReference type="SAM" id="MobiDB-lite"/>
    </source>
</evidence>
<dbReference type="Pfam" id="PF13671">
    <property type="entry name" value="AAA_33"/>
    <property type="match status" value="1"/>
</dbReference>
<gene>
    <name evidence="2" type="ORF">EVJ46_00300</name>
</gene>
<dbReference type="AlphaFoldDB" id="A0A519BHG9"/>
<dbReference type="Gene3D" id="3.40.50.300">
    <property type="entry name" value="P-loop containing nucleotide triphosphate hydrolases"/>
    <property type="match status" value="1"/>
</dbReference>
<dbReference type="SUPFAM" id="SSF52540">
    <property type="entry name" value="P-loop containing nucleoside triphosphate hydrolases"/>
    <property type="match status" value="1"/>
</dbReference>
<evidence type="ECO:0008006" key="4">
    <source>
        <dbReference type="Google" id="ProtNLM"/>
    </source>
</evidence>
<proteinExistence type="predicted"/>
<dbReference type="InterPro" id="IPR027417">
    <property type="entry name" value="P-loop_NTPase"/>
</dbReference>
<dbReference type="EMBL" id="SGBC01000001">
    <property type="protein sequence ID" value="RZD16717.1"/>
    <property type="molecule type" value="Genomic_DNA"/>
</dbReference>
<reference evidence="2 3" key="1">
    <citation type="journal article" date="2019" name="ISME J.">
        <title>Insights into ecological role of a new deltaproteobacterial order Candidatus Acidulodesulfobacterales by metagenomics and metatranscriptomics.</title>
        <authorList>
            <person name="Tan S."/>
            <person name="Liu J."/>
            <person name="Fang Y."/>
            <person name="Hedlund B.P."/>
            <person name="Lian Z.H."/>
            <person name="Huang L.Y."/>
            <person name="Li J.T."/>
            <person name="Huang L.N."/>
            <person name="Li W.J."/>
            <person name="Jiang H.C."/>
            <person name="Dong H.L."/>
            <person name="Shu W.S."/>
        </authorList>
    </citation>
    <scope>NUCLEOTIDE SEQUENCE [LARGE SCALE GENOMIC DNA]</scope>
    <source>
        <strain evidence="2">AP2</strain>
    </source>
</reference>
<evidence type="ECO:0000313" key="3">
    <source>
        <dbReference type="Proteomes" id="UP000316562"/>
    </source>
</evidence>
<sequence length="670" mass="77919">MQDTEILNGYEINSADVIKAIIKFEKKPINSDNINQIKVIETHISLIYLTQKFAYKQKKKVNFGFLDYTSLEKRKFYCRKELSLNRRSCAGIYLDMPELRLKNDGSLLLGYKKGKIIDYLVRMKRVADDKFLDGIFAKDKDKNKDTDINFNTDIDKILQKTAKRIYLFHKNANSSKRISMFGKVDILKENFDDNYSDVYNFISGEKELNFDALDNINNINSADNINSINNANNINYLNAQKILNNQNNQNNQNALYNQNNLKKLKNIFYDFINSGEFAQYIKLRISKGLIKDCHGDLRMEHIVIGNISKISGICILDCVEFSEKLRFQDVYLDFAFLLMDMEHRGYFYESVKIFDYYKNYFSSGLIYLFREYEFKVMSAYKLYRALVRCKISILQTHGENNKIEESKESKESKENEKNTKNNDSKGNGADKLNEAVNYFNLAMFYAELLTKPVIVMNVGLPGSGKSALSFLLSRYLNASLFASDKIRKELFASEDVYLYDKSISKKVYEYIFEESKKTVELKKSVVMDATFLEAAHRKIFIDYFTKKYCNFIVIYSKIYKEKENIIIDRLKSRKTKSDFKSAKSSEFSGYSVDCSFHADSQTVENENFKSNDFTKDYSDADEEVYLRMKKTLDEPDLESGGATVLTIDASIELKDRYNCVLAQLLEMRSL</sequence>
<feature type="region of interest" description="Disordered" evidence="1">
    <location>
        <begin position="402"/>
        <end position="428"/>
    </location>
</feature>
<accession>A0A519BHG9</accession>
<dbReference type="PANTHER" id="PTHR43883">
    <property type="entry name" value="SLR0207 PROTEIN"/>
    <property type="match status" value="1"/>
</dbReference>
<feature type="compositionally biased region" description="Basic and acidic residues" evidence="1">
    <location>
        <begin position="402"/>
        <end position="423"/>
    </location>
</feature>
<organism evidence="2 3">
    <name type="scientific">Acididesulfobacter guangdongensis</name>
    <dbReference type="NCBI Taxonomy" id="2597225"/>
    <lineage>
        <taxon>Bacteria</taxon>
        <taxon>Deltaproteobacteria</taxon>
        <taxon>Candidatus Acidulodesulfobacterales</taxon>
        <taxon>Candidatus Acididesulfobacter</taxon>
    </lineage>
</organism>
<name>A0A519BHG9_ACIG2</name>